<name>A0A059F8K5_9PROT</name>
<evidence type="ECO:0000256" key="1">
    <source>
        <dbReference type="ARBA" id="ARBA00001947"/>
    </source>
</evidence>
<dbReference type="GO" id="GO:0006508">
    <property type="term" value="P:proteolysis"/>
    <property type="evidence" value="ECO:0007669"/>
    <property type="project" value="UniProtKB-KW"/>
</dbReference>
<evidence type="ECO:0000256" key="3">
    <source>
        <dbReference type="ARBA" id="ARBA00022723"/>
    </source>
</evidence>
<accession>A0A059F8K5</accession>
<feature type="coiled-coil region" evidence="7">
    <location>
        <begin position="32"/>
        <end position="69"/>
    </location>
</feature>
<dbReference type="Gene3D" id="2.70.70.10">
    <property type="entry name" value="Glucose Permease (Domain IIA)"/>
    <property type="match status" value="1"/>
</dbReference>
<evidence type="ECO:0000256" key="4">
    <source>
        <dbReference type="ARBA" id="ARBA00022801"/>
    </source>
</evidence>
<dbReference type="GO" id="GO:0004222">
    <property type="term" value="F:metalloendopeptidase activity"/>
    <property type="evidence" value="ECO:0007669"/>
    <property type="project" value="TreeGrafter"/>
</dbReference>
<proteinExistence type="predicted"/>
<reference evidence="11 12" key="1">
    <citation type="submission" date="2013-04" db="EMBL/GenBank/DDBJ databases">
        <title>Hyphomonas hirschiana VP5 Genome Sequencing.</title>
        <authorList>
            <person name="Lai Q."/>
            <person name="Shao Z."/>
        </authorList>
    </citation>
    <scope>NUCLEOTIDE SEQUENCE [LARGE SCALE GENOMIC DNA]</scope>
    <source>
        <strain evidence="11 12">VP5</strain>
    </source>
</reference>
<evidence type="ECO:0000259" key="10">
    <source>
        <dbReference type="Pfam" id="PF01551"/>
    </source>
</evidence>
<keyword evidence="5" id="KW-0862">Zinc</keyword>
<dbReference type="EMBL" id="ARYI01000021">
    <property type="protein sequence ID" value="KCZ86920.1"/>
    <property type="molecule type" value="Genomic_DNA"/>
</dbReference>
<keyword evidence="3" id="KW-0479">Metal-binding</keyword>
<dbReference type="InterPro" id="IPR011055">
    <property type="entry name" value="Dup_hybrid_motif"/>
</dbReference>
<dbReference type="Pfam" id="PF01551">
    <property type="entry name" value="Peptidase_M23"/>
    <property type="match status" value="1"/>
</dbReference>
<feature type="signal peptide" evidence="9">
    <location>
        <begin position="1"/>
        <end position="24"/>
    </location>
</feature>
<keyword evidence="2" id="KW-0645">Protease</keyword>
<dbReference type="AlphaFoldDB" id="A0A059F8K5"/>
<dbReference type="InterPro" id="IPR050570">
    <property type="entry name" value="Cell_wall_metabolism_enzyme"/>
</dbReference>
<dbReference type="Proteomes" id="UP000025061">
    <property type="component" value="Unassembled WGS sequence"/>
</dbReference>
<dbReference type="PANTHER" id="PTHR21666">
    <property type="entry name" value="PEPTIDASE-RELATED"/>
    <property type="match status" value="1"/>
</dbReference>
<dbReference type="PATRIC" id="fig|1280951.3.peg.3355"/>
<evidence type="ECO:0000256" key="7">
    <source>
        <dbReference type="SAM" id="Coils"/>
    </source>
</evidence>
<evidence type="ECO:0000256" key="9">
    <source>
        <dbReference type="SAM" id="SignalP"/>
    </source>
</evidence>
<dbReference type="PANTHER" id="PTHR21666:SF288">
    <property type="entry name" value="CELL DIVISION PROTEIN YTFB"/>
    <property type="match status" value="1"/>
</dbReference>
<gene>
    <name evidence="11" type="ORF">HHI_16647</name>
</gene>
<dbReference type="OrthoDB" id="9809144at2"/>
<evidence type="ECO:0000256" key="6">
    <source>
        <dbReference type="ARBA" id="ARBA00023049"/>
    </source>
</evidence>
<dbReference type="CDD" id="cd12797">
    <property type="entry name" value="M23_peptidase"/>
    <property type="match status" value="1"/>
</dbReference>
<evidence type="ECO:0000313" key="11">
    <source>
        <dbReference type="EMBL" id="KCZ86920.1"/>
    </source>
</evidence>
<feature type="region of interest" description="Disordered" evidence="8">
    <location>
        <begin position="239"/>
        <end position="289"/>
    </location>
</feature>
<keyword evidence="6" id="KW-0482">Metalloprotease</keyword>
<sequence length="411" mass="44197">MAHFPRMRFFRPLVLSCLALALTAAGPDTYTRQDLEALEKEKRAAEQKLEQLQSTGKSAELDLQSLDQDLLAAAAEALRREEQAVSAEKALIDLSVEREHASTQLLENEAAYEDLIAALAAANRRRPPALVVSPGQSGTAIRRAILMQTTLPELSARAERISGEIAALNKLEDQIRTEQARLDAAEATIALKKEEIERLAATKRSQYEGLSGDVSTLKDRAQKLGKEADTLRELLSALESSAPASPGTKPKQRPQLASLKPAPKSAVPGKSVPAKTASKPLGKSALGGLVQPVSGDVRNRFGDKLSGGSIAEWVSFETRAEAQVIAPVGGTVEYARPFRSYGSMLILRTSDGYHVILTGMSRIYVSEGQAVTAGEPVGLMPDRADPPPELTLELRLGDRVLNPAEWLSRGG</sequence>
<comment type="cofactor">
    <cofactor evidence="1">
        <name>Zn(2+)</name>
        <dbReference type="ChEBI" id="CHEBI:29105"/>
    </cofactor>
</comment>
<keyword evidence="9" id="KW-0732">Signal</keyword>
<protein>
    <submittedName>
        <fullName evidence="11">M23 family peptidase</fullName>
    </submittedName>
</protein>
<dbReference type="InterPro" id="IPR016047">
    <property type="entry name" value="M23ase_b-sheet_dom"/>
</dbReference>
<feature type="domain" description="M23ase beta-sheet core" evidence="10">
    <location>
        <begin position="315"/>
        <end position="403"/>
    </location>
</feature>
<dbReference type="RefSeq" id="WP_011648181.1">
    <property type="nucleotide sequence ID" value="NZ_ARYI01000021.1"/>
</dbReference>
<keyword evidence="4" id="KW-0378">Hydrolase</keyword>
<feature type="chain" id="PRO_5001572636" evidence="9">
    <location>
        <begin position="25"/>
        <end position="411"/>
    </location>
</feature>
<organism evidence="11 12">
    <name type="scientific">Hyphomonas hirschiana VP5</name>
    <dbReference type="NCBI Taxonomy" id="1280951"/>
    <lineage>
        <taxon>Bacteria</taxon>
        <taxon>Pseudomonadati</taxon>
        <taxon>Pseudomonadota</taxon>
        <taxon>Alphaproteobacteria</taxon>
        <taxon>Hyphomonadales</taxon>
        <taxon>Hyphomonadaceae</taxon>
        <taxon>Hyphomonas</taxon>
    </lineage>
</organism>
<evidence type="ECO:0000256" key="2">
    <source>
        <dbReference type="ARBA" id="ARBA00022670"/>
    </source>
</evidence>
<dbReference type="SUPFAM" id="SSF51261">
    <property type="entry name" value="Duplicated hybrid motif"/>
    <property type="match status" value="1"/>
</dbReference>
<evidence type="ECO:0000256" key="5">
    <source>
        <dbReference type="ARBA" id="ARBA00022833"/>
    </source>
</evidence>
<evidence type="ECO:0000256" key="8">
    <source>
        <dbReference type="SAM" id="MobiDB-lite"/>
    </source>
</evidence>
<keyword evidence="7" id="KW-0175">Coiled coil</keyword>
<evidence type="ECO:0000313" key="12">
    <source>
        <dbReference type="Proteomes" id="UP000025061"/>
    </source>
</evidence>
<keyword evidence="12" id="KW-1185">Reference proteome</keyword>
<dbReference type="GO" id="GO:0046872">
    <property type="term" value="F:metal ion binding"/>
    <property type="evidence" value="ECO:0007669"/>
    <property type="project" value="UniProtKB-KW"/>
</dbReference>
<comment type="caution">
    <text evidence="11">The sequence shown here is derived from an EMBL/GenBank/DDBJ whole genome shotgun (WGS) entry which is preliminary data.</text>
</comment>